<organism evidence="6">
    <name type="scientific">Volvox carteri f. nagariensis</name>
    <dbReference type="NCBI Taxonomy" id="3068"/>
    <lineage>
        <taxon>Eukaryota</taxon>
        <taxon>Viridiplantae</taxon>
        <taxon>Chlorophyta</taxon>
        <taxon>core chlorophytes</taxon>
        <taxon>Chlorophyceae</taxon>
        <taxon>CS clade</taxon>
        <taxon>Chlamydomonadales</taxon>
        <taxon>Volvocaceae</taxon>
        <taxon>Volvox</taxon>
    </lineage>
</organism>
<dbReference type="GO" id="GO:0051301">
    <property type="term" value="P:cell division"/>
    <property type="evidence" value="ECO:0007669"/>
    <property type="project" value="UniProtKB-KW"/>
</dbReference>
<dbReference type="Pfam" id="PF00134">
    <property type="entry name" value="Cyclin_N"/>
    <property type="match status" value="1"/>
</dbReference>
<dbReference type="InParanoid" id="D8UBH5"/>
<evidence type="ECO:0000256" key="2">
    <source>
        <dbReference type="ARBA" id="ARBA00023306"/>
    </source>
</evidence>
<keyword evidence="6" id="KW-1185">Reference proteome</keyword>
<evidence type="ECO:0000256" key="1">
    <source>
        <dbReference type="ARBA" id="ARBA00022618"/>
    </source>
</evidence>
<dbReference type="Gene3D" id="1.10.472.10">
    <property type="entry name" value="Cyclin-like"/>
    <property type="match status" value="2"/>
</dbReference>
<dbReference type="GeneID" id="9615069"/>
<dbReference type="eggNOG" id="KOG0653">
    <property type="taxonomic scope" value="Eukaryota"/>
</dbReference>
<dbReference type="PANTHER" id="PTHR10177">
    <property type="entry name" value="CYCLINS"/>
    <property type="match status" value="1"/>
</dbReference>
<evidence type="ECO:0000313" key="5">
    <source>
        <dbReference type="EMBL" id="EFJ43006.1"/>
    </source>
</evidence>
<dbReference type="InterPro" id="IPR039361">
    <property type="entry name" value="Cyclin"/>
</dbReference>
<dbReference type="InterPro" id="IPR013763">
    <property type="entry name" value="Cyclin-like_dom"/>
</dbReference>
<keyword evidence="1" id="KW-0132">Cell division</keyword>
<dbReference type="InterPro" id="IPR036915">
    <property type="entry name" value="Cyclin-like_sf"/>
</dbReference>
<dbReference type="InterPro" id="IPR006671">
    <property type="entry name" value="Cyclin_N"/>
</dbReference>
<sequence length="496" mass="53383">MEGVQSFISSGFVPAWYADAEAEHIMVAASPESCSSLSTATSAGETHSIASSTSMNGSCMSVTSKFDDNVLRTSIPATAGVRCGSASMLGAQTLSLTLGSRSATTGLVELRRRGHGSEACIPPHCNIVLIPTNDYPADRCGFERLRSTHQQQMSSASRPLEIALSASSACRTEAADVSTTSDFRPFACPSSHPSYPHHDNRHDDPEHDGYYQRLDGEHRALLVGWMRQVREALDLHLSTLFIATSLLDQFMATCQDVPPNDILKLVALASMSVAVKYNEAIHVQPSAWLGLAVNSTGRNLYRARDLQRCEFTLLQTINWRLHQPNTYTFLEHFLSIVCPQRHLASVEGQLFDGDGISANGGLWGSTGGAAAVPSAIARAELHADCHHYSMSAEMEAEIAATACGLAEMTLLHDVFLSYECCTIALACITLAQRMVIPAGAETATASPVSPSRYRCEASGAGQSVYGAEIIMTRIPLSQVLRGPHPWTAVFLLVAPR</sequence>
<dbReference type="RefSeq" id="XP_002956046.1">
    <property type="nucleotide sequence ID" value="XM_002956000.1"/>
</dbReference>
<dbReference type="AlphaFoldDB" id="D8UBH5"/>
<name>D8UBH5_VOLCA</name>
<proteinExistence type="inferred from homology"/>
<dbReference type="OrthoDB" id="2013528at2759"/>
<dbReference type="STRING" id="3068.D8UBH5"/>
<dbReference type="SMART" id="SM00385">
    <property type="entry name" value="CYCLIN"/>
    <property type="match status" value="1"/>
</dbReference>
<comment type="similarity">
    <text evidence="3">Belongs to the cyclin family.</text>
</comment>
<dbReference type="KEGG" id="vcn:VOLCADRAFT_96986"/>
<accession>D8UBH5</accession>
<gene>
    <name evidence="5" type="ORF">VOLCADRAFT_96986</name>
</gene>
<evidence type="ECO:0000256" key="3">
    <source>
        <dbReference type="RuleBase" id="RU000383"/>
    </source>
</evidence>
<protein>
    <recommendedName>
        <fullName evidence="4">Cyclin-like domain-containing protein</fullName>
    </recommendedName>
</protein>
<reference evidence="5 6" key="1">
    <citation type="journal article" date="2010" name="Science">
        <title>Genomic analysis of organismal complexity in the multicellular green alga Volvox carteri.</title>
        <authorList>
            <person name="Prochnik S.E."/>
            <person name="Umen J."/>
            <person name="Nedelcu A.M."/>
            <person name="Hallmann A."/>
            <person name="Miller S.M."/>
            <person name="Nishii I."/>
            <person name="Ferris P."/>
            <person name="Kuo A."/>
            <person name="Mitros T."/>
            <person name="Fritz-Laylin L.K."/>
            <person name="Hellsten U."/>
            <person name="Chapman J."/>
            <person name="Simakov O."/>
            <person name="Rensing S.A."/>
            <person name="Terry A."/>
            <person name="Pangilinan J."/>
            <person name="Kapitonov V."/>
            <person name="Jurka J."/>
            <person name="Salamov A."/>
            <person name="Shapiro H."/>
            <person name="Schmutz J."/>
            <person name="Grimwood J."/>
            <person name="Lindquist E."/>
            <person name="Lucas S."/>
            <person name="Grigoriev I.V."/>
            <person name="Schmitt R."/>
            <person name="Kirk D."/>
            <person name="Rokhsar D.S."/>
        </authorList>
    </citation>
    <scope>NUCLEOTIDE SEQUENCE [LARGE SCALE GENOMIC DNA]</scope>
    <source>
        <strain evidence="6">f. Nagariensis / Eve</strain>
    </source>
</reference>
<dbReference type="EMBL" id="GL378377">
    <property type="protein sequence ID" value="EFJ43006.1"/>
    <property type="molecule type" value="Genomic_DNA"/>
</dbReference>
<feature type="domain" description="Cyclin-like" evidence="4">
    <location>
        <begin position="224"/>
        <end position="315"/>
    </location>
</feature>
<dbReference type="SUPFAM" id="SSF47954">
    <property type="entry name" value="Cyclin-like"/>
    <property type="match status" value="2"/>
</dbReference>
<evidence type="ECO:0000313" key="6">
    <source>
        <dbReference type="Proteomes" id="UP000001058"/>
    </source>
</evidence>
<evidence type="ECO:0000259" key="4">
    <source>
        <dbReference type="SMART" id="SM00385"/>
    </source>
</evidence>
<keyword evidence="2" id="KW-0131">Cell cycle</keyword>
<dbReference type="Proteomes" id="UP000001058">
    <property type="component" value="Unassembled WGS sequence"/>
</dbReference>
<keyword evidence="3" id="KW-0195">Cyclin</keyword>